<protein>
    <submittedName>
        <fullName evidence="9">Putative multiple sugar transport system permease protein</fullName>
    </submittedName>
</protein>
<feature type="transmembrane region" description="Helical" evidence="8">
    <location>
        <begin position="116"/>
        <end position="137"/>
    </location>
</feature>
<dbReference type="EMBL" id="FNVO01000031">
    <property type="protein sequence ID" value="SEG91879.1"/>
    <property type="molecule type" value="Genomic_DNA"/>
</dbReference>
<dbReference type="GO" id="GO:0022857">
    <property type="term" value="F:transmembrane transporter activity"/>
    <property type="evidence" value="ECO:0007669"/>
    <property type="project" value="InterPro"/>
</dbReference>
<evidence type="ECO:0000256" key="5">
    <source>
        <dbReference type="ARBA" id="ARBA00022692"/>
    </source>
</evidence>
<evidence type="ECO:0000256" key="7">
    <source>
        <dbReference type="ARBA" id="ARBA00023136"/>
    </source>
</evidence>
<dbReference type="GO" id="GO:0005886">
    <property type="term" value="C:plasma membrane"/>
    <property type="evidence" value="ECO:0007669"/>
    <property type="project" value="UniProtKB-SubCell"/>
</dbReference>
<feature type="transmembrane region" description="Helical" evidence="8">
    <location>
        <begin position="149"/>
        <end position="167"/>
    </location>
</feature>
<dbReference type="OrthoDB" id="3468954at2"/>
<evidence type="ECO:0000313" key="9">
    <source>
        <dbReference type="EMBL" id="SEG91879.1"/>
    </source>
</evidence>
<reference evidence="10" key="1">
    <citation type="submission" date="2016-10" db="EMBL/GenBank/DDBJ databases">
        <authorList>
            <person name="Varghese N."/>
            <person name="Submissions S."/>
        </authorList>
    </citation>
    <scope>NUCLEOTIDE SEQUENCE [LARGE SCALE GENOMIC DNA]</scope>
    <source>
        <strain evidence="10">DSM 43163</strain>
    </source>
</reference>
<evidence type="ECO:0000256" key="1">
    <source>
        <dbReference type="ARBA" id="ARBA00004651"/>
    </source>
</evidence>
<evidence type="ECO:0000256" key="3">
    <source>
        <dbReference type="ARBA" id="ARBA00022475"/>
    </source>
</evidence>
<dbReference type="InterPro" id="IPR001851">
    <property type="entry name" value="ABC_transp_permease"/>
</dbReference>
<feature type="transmembrane region" description="Helical" evidence="8">
    <location>
        <begin position="303"/>
        <end position="324"/>
    </location>
</feature>
<dbReference type="PANTHER" id="PTHR32196:SF21">
    <property type="entry name" value="ABC TRANSPORTER PERMEASE PROTEIN YPHD-RELATED"/>
    <property type="match status" value="1"/>
</dbReference>
<keyword evidence="10" id="KW-1185">Reference proteome</keyword>
<dbReference type="PANTHER" id="PTHR32196">
    <property type="entry name" value="ABC TRANSPORTER PERMEASE PROTEIN YPHD-RELATED-RELATED"/>
    <property type="match status" value="1"/>
</dbReference>
<keyword evidence="7 8" id="KW-0472">Membrane</keyword>
<feature type="transmembrane region" description="Helical" evidence="8">
    <location>
        <begin position="79"/>
        <end position="110"/>
    </location>
</feature>
<gene>
    <name evidence="9" type="ORF">SAMN04489712_13112</name>
</gene>
<evidence type="ECO:0000256" key="2">
    <source>
        <dbReference type="ARBA" id="ARBA00022448"/>
    </source>
</evidence>
<feature type="transmembrane region" description="Helical" evidence="8">
    <location>
        <begin position="231"/>
        <end position="251"/>
    </location>
</feature>
<dbReference type="RefSeq" id="WP_160147215.1">
    <property type="nucleotide sequence ID" value="NZ_FNVO01000031.1"/>
</dbReference>
<organism evidence="9 10">
    <name type="scientific">Thermomonospora echinospora</name>
    <dbReference type="NCBI Taxonomy" id="1992"/>
    <lineage>
        <taxon>Bacteria</taxon>
        <taxon>Bacillati</taxon>
        <taxon>Actinomycetota</taxon>
        <taxon>Actinomycetes</taxon>
        <taxon>Streptosporangiales</taxon>
        <taxon>Thermomonosporaceae</taxon>
        <taxon>Thermomonospora</taxon>
    </lineage>
</organism>
<keyword evidence="5 8" id="KW-0812">Transmembrane</keyword>
<sequence>MSSNEAGSPAVATDEIAAPSQVSPTAGWSHRGPSREMLSSVATAAAFGLVFLVYAVWLQGSFYDVTRLSFDVSRSTPQLVLAIAVAVCLCGHQFDLSVAATATAGCFLAVGMFIDAGLPMGVVIVLTLLVGAAAGLLNGVLVTKFRVNAFIATLGTGGLFAGFTVVYSSGRVVGPTPDSGPLPSWFSGAGSVGDFQNKAPLGVAVLVTAAVVAALLVSFDQRFPGPESRRRVQMTVLGLVGVLVVGAAWALGLPAEFDWMIVIVLSLTLLVWTVMKYTAVGHAIYAVGGNPNAAAFAGIRVRIISLCLFVFSGTIAALAGILVASQQGSAAPGVADPLLLPAYAGAFLSTVILSRGRFHIWGTVAGSIALVYVTDGLVVGGVPYTWTQVINGVVLIVTVALSTFLQRRPGA</sequence>
<feature type="transmembrane region" description="Helical" evidence="8">
    <location>
        <begin position="360"/>
        <end position="379"/>
    </location>
</feature>
<keyword evidence="3" id="KW-1003">Cell membrane</keyword>
<proteinExistence type="predicted"/>
<dbReference type="CDD" id="cd06579">
    <property type="entry name" value="TM_PBP1_transp_AraH_like"/>
    <property type="match status" value="1"/>
</dbReference>
<evidence type="ECO:0000256" key="8">
    <source>
        <dbReference type="SAM" id="Phobius"/>
    </source>
</evidence>
<comment type="subcellular location">
    <subcellularLocation>
        <location evidence="1">Cell membrane</location>
        <topology evidence="1">Multi-pass membrane protein</topology>
    </subcellularLocation>
</comment>
<feature type="transmembrane region" description="Helical" evidence="8">
    <location>
        <begin position="37"/>
        <end position="58"/>
    </location>
</feature>
<feature type="transmembrane region" description="Helical" evidence="8">
    <location>
        <begin position="385"/>
        <end position="405"/>
    </location>
</feature>
<feature type="transmembrane region" description="Helical" evidence="8">
    <location>
        <begin position="199"/>
        <end position="219"/>
    </location>
</feature>
<dbReference type="Proteomes" id="UP000236723">
    <property type="component" value="Unassembled WGS sequence"/>
</dbReference>
<evidence type="ECO:0000313" key="10">
    <source>
        <dbReference type="Proteomes" id="UP000236723"/>
    </source>
</evidence>
<keyword evidence="2" id="KW-0813">Transport</keyword>
<dbReference type="Pfam" id="PF02653">
    <property type="entry name" value="BPD_transp_2"/>
    <property type="match status" value="1"/>
</dbReference>
<evidence type="ECO:0000256" key="6">
    <source>
        <dbReference type="ARBA" id="ARBA00022989"/>
    </source>
</evidence>
<accession>A0A1H6E3K8</accession>
<feature type="transmembrane region" description="Helical" evidence="8">
    <location>
        <begin position="330"/>
        <end position="353"/>
    </location>
</feature>
<dbReference type="AlphaFoldDB" id="A0A1H6E3K8"/>
<name>A0A1H6E3K8_9ACTN</name>
<keyword evidence="6 8" id="KW-1133">Transmembrane helix</keyword>
<evidence type="ECO:0000256" key="4">
    <source>
        <dbReference type="ARBA" id="ARBA00022519"/>
    </source>
</evidence>
<keyword evidence="4" id="KW-0997">Cell inner membrane</keyword>
<feature type="transmembrane region" description="Helical" evidence="8">
    <location>
        <begin position="257"/>
        <end position="275"/>
    </location>
</feature>
<keyword evidence="9" id="KW-0762">Sugar transport</keyword>